<keyword evidence="1" id="KW-1015">Disulfide bond</keyword>
<evidence type="ECO:0000313" key="3">
    <source>
        <dbReference type="EMBL" id="KOB68838.1"/>
    </source>
</evidence>
<sequence>MFSLLSWRYVSGSEDPMGEFVVYATLIISEIESKRCQRHVIPRDPGNGGAVQVRALPDQGPTITGSRLRYQIGDRVHVTCTSGKSRPATRLAWYINGEQAPAAAVLTPTQEVTDDGLETTSLALDFKVKPKHFRKGDLKLKVVSEGYLLIRFHGTTSRHFLQQRKKPLKLGQPSQRIWCTQEINGKSMLDSHMKGPPQPLYKIEHY</sequence>
<reference evidence="3 4" key="1">
    <citation type="journal article" date="2015" name="Genome Biol. Evol.">
        <title>The genome of winter moth (Operophtera brumata) provides a genomic perspective on sexual dimorphism and phenology.</title>
        <authorList>
            <person name="Derks M.F."/>
            <person name="Smit S."/>
            <person name="Salis L."/>
            <person name="Schijlen E."/>
            <person name="Bossers A."/>
            <person name="Mateman C."/>
            <person name="Pijl A.S."/>
            <person name="de Ridder D."/>
            <person name="Groenen M.A."/>
            <person name="Visser M.E."/>
            <person name="Megens H.J."/>
        </authorList>
    </citation>
    <scope>NUCLEOTIDE SEQUENCE [LARGE SCALE GENOMIC DNA]</scope>
    <source>
        <strain evidence="3">WM2013NL</strain>
        <tissue evidence="3">Head and thorax</tissue>
    </source>
</reference>
<dbReference type="InterPro" id="IPR036179">
    <property type="entry name" value="Ig-like_dom_sf"/>
</dbReference>
<dbReference type="EMBL" id="JTDY01003912">
    <property type="protein sequence ID" value="KOB68838.1"/>
    <property type="molecule type" value="Genomic_DNA"/>
</dbReference>
<protein>
    <recommendedName>
        <fullName evidence="2">CD80-like immunoglobulin C2-set domain-containing protein</fullName>
    </recommendedName>
</protein>
<dbReference type="PANTHER" id="PTHR21261">
    <property type="entry name" value="BEAT PROTEIN"/>
    <property type="match status" value="1"/>
</dbReference>
<dbReference type="Pfam" id="PF08205">
    <property type="entry name" value="C2-set_2"/>
    <property type="match status" value="1"/>
</dbReference>
<feature type="domain" description="CD80-like immunoglobulin C2-set" evidence="2">
    <location>
        <begin position="61"/>
        <end position="130"/>
    </location>
</feature>
<organism evidence="3 4">
    <name type="scientific">Operophtera brumata</name>
    <name type="common">Winter moth</name>
    <name type="synonym">Phalaena brumata</name>
    <dbReference type="NCBI Taxonomy" id="104452"/>
    <lineage>
        <taxon>Eukaryota</taxon>
        <taxon>Metazoa</taxon>
        <taxon>Ecdysozoa</taxon>
        <taxon>Arthropoda</taxon>
        <taxon>Hexapoda</taxon>
        <taxon>Insecta</taxon>
        <taxon>Pterygota</taxon>
        <taxon>Neoptera</taxon>
        <taxon>Endopterygota</taxon>
        <taxon>Lepidoptera</taxon>
        <taxon>Glossata</taxon>
        <taxon>Ditrysia</taxon>
        <taxon>Geometroidea</taxon>
        <taxon>Geometridae</taxon>
        <taxon>Larentiinae</taxon>
        <taxon>Operophtera</taxon>
    </lineage>
</organism>
<dbReference type="InterPro" id="IPR013783">
    <property type="entry name" value="Ig-like_fold"/>
</dbReference>
<dbReference type="AlphaFoldDB" id="A0A0L7KZZ0"/>
<dbReference type="STRING" id="104452.A0A0L7KZZ0"/>
<comment type="caution">
    <text evidence="3">The sequence shown here is derived from an EMBL/GenBank/DDBJ whole genome shotgun (WGS) entry which is preliminary data.</text>
</comment>
<proteinExistence type="predicted"/>
<evidence type="ECO:0000313" key="4">
    <source>
        <dbReference type="Proteomes" id="UP000037510"/>
    </source>
</evidence>
<dbReference type="SUPFAM" id="SSF48726">
    <property type="entry name" value="Immunoglobulin"/>
    <property type="match status" value="1"/>
</dbReference>
<dbReference type="InterPro" id="IPR013162">
    <property type="entry name" value="CD80_C2-set"/>
</dbReference>
<gene>
    <name evidence="3" type="ORF">OBRU01_17727</name>
</gene>
<dbReference type="Proteomes" id="UP000037510">
    <property type="component" value="Unassembled WGS sequence"/>
</dbReference>
<keyword evidence="4" id="KW-1185">Reference proteome</keyword>
<dbReference type="Gene3D" id="2.60.40.10">
    <property type="entry name" value="Immunoglobulins"/>
    <property type="match status" value="1"/>
</dbReference>
<evidence type="ECO:0000256" key="1">
    <source>
        <dbReference type="ARBA" id="ARBA00023157"/>
    </source>
</evidence>
<dbReference type="PANTHER" id="PTHR21261:SF15">
    <property type="entry name" value="BEATEN PATH IIIA, ISOFORM D-RELATED"/>
    <property type="match status" value="1"/>
</dbReference>
<feature type="non-terminal residue" evidence="3">
    <location>
        <position position="206"/>
    </location>
</feature>
<name>A0A0L7KZZ0_OPEBR</name>
<accession>A0A0L7KZZ0</accession>
<evidence type="ECO:0000259" key="2">
    <source>
        <dbReference type="Pfam" id="PF08205"/>
    </source>
</evidence>